<comment type="caution">
    <text evidence="4">The sequence shown here is derived from an EMBL/GenBank/DDBJ whole genome shotgun (WGS) entry which is preliminary data.</text>
</comment>
<feature type="transmembrane region" description="Helical" evidence="2">
    <location>
        <begin position="101"/>
        <end position="119"/>
    </location>
</feature>
<organism evidence="4 5">
    <name type="scientific">Thomasclavelia ramosa</name>
    <dbReference type="NCBI Taxonomy" id="1547"/>
    <lineage>
        <taxon>Bacteria</taxon>
        <taxon>Bacillati</taxon>
        <taxon>Bacillota</taxon>
        <taxon>Erysipelotrichia</taxon>
        <taxon>Erysipelotrichales</taxon>
        <taxon>Coprobacillaceae</taxon>
        <taxon>Thomasclavelia</taxon>
    </lineage>
</organism>
<dbReference type="InterPro" id="IPR058521">
    <property type="entry name" value="DUF8208"/>
</dbReference>
<evidence type="ECO:0000259" key="3">
    <source>
        <dbReference type="Pfam" id="PF26635"/>
    </source>
</evidence>
<dbReference type="RefSeq" id="WP_117582720.1">
    <property type="nucleotide sequence ID" value="NZ_QUSL01000079.1"/>
</dbReference>
<dbReference type="EMBL" id="QUSL01000079">
    <property type="protein sequence ID" value="RGD76218.1"/>
    <property type="molecule type" value="Genomic_DNA"/>
</dbReference>
<protein>
    <recommendedName>
        <fullName evidence="3">DUF8208 domain-containing protein</fullName>
    </recommendedName>
</protein>
<feature type="region of interest" description="Disordered" evidence="1">
    <location>
        <begin position="540"/>
        <end position="561"/>
    </location>
</feature>
<gene>
    <name evidence="4" type="ORF">DXB93_18980</name>
</gene>
<name>A0A3E3E5Q6_9FIRM</name>
<keyword evidence="2" id="KW-1133">Transmembrane helix</keyword>
<dbReference type="Pfam" id="PF26635">
    <property type="entry name" value="DUF8208"/>
    <property type="match status" value="1"/>
</dbReference>
<keyword evidence="2" id="KW-0472">Membrane</keyword>
<accession>A0A3E3E5Q6</accession>
<dbReference type="Proteomes" id="UP000261032">
    <property type="component" value="Unassembled WGS sequence"/>
</dbReference>
<sequence length="561" mass="64235">MNIRKNKKFLFLVVVFTVMTVFLLLKVKVYAYHHIEDVSYVWDYLELDHIFTDFARFFGNKIYEILSSILDFCYNGFTELMNFNILDLDIAKKIVTNMDKVVYSLLFIAFVAVVVIKVLQMENQLKTLLNVVMTMVFVGIFTLVLTFMTTLRSDLITESDNIVGKGSYTISENLLADNTVDILTSMDEEKVVHLEAKQVKYYDHSERMTKDDINEIITGVNDDGTYRKETVANGLFGQGDERYYRYRTDYVNVNITILASIVIYLLAMFKMAYLLWQWFQVNIFGKIAMAKGFNDFQQVGGVFSSALKTLMAQVIMYFSMLCFSFLCSEIMTTTKLSNWLVKDILIFGIGMSIVVGSGFINEYLGIDDGSGFALKSIFMGSRLARIPKKGYDLAKDTVKNGYKAGKFAYDYVKDKYSEPLQGSANDIFGAFHNNHDDDNYNGSNGLPPKSPAPSPDGSDGFRASRYAPSPFTDNSENSNSNNDLKNKHNQYENMINKDNINSKRSNRTDEELKADRDFYFDNSRYDTKDKFVRKDLGKEKNDKINKAGTDFSEYDDYLKDD</sequence>
<reference evidence="4 5" key="1">
    <citation type="submission" date="2018-08" db="EMBL/GenBank/DDBJ databases">
        <title>A genome reference for cultivated species of the human gut microbiota.</title>
        <authorList>
            <person name="Zou Y."/>
            <person name="Xue W."/>
            <person name="Luo G."/>
        </authorList>
    </citation>
    <scope>NUCLEOTIDE SEQUENCE [LARGE SCALE GENOMIC DNA]</scope>
    <source>
        <strain evidence="4 5">OM06-4</strain>
    </source>
</reference>
<evidence type="ECO:0000313" key="4">
    <source>
        <dbReference type="EMBL" id="RGD76218.1"/>
    </source>
</evidence>
<keyword evidence="2" id="KW-0812">Transmembrane</keyword>
<dbReference type="AlphaFoldDB" id="A0A3E3E5Q6"/>
<proteinExistence type="predicted"/>
<evidence type="ECO:0000256" key="2">
    <source>
        <dbReference type="SAM" id="Phobius"/>
    </source>
</evidence>
<evidence type="ECO:0000256" key="1">
    <source>
        <dbReference type="SAM" id="MobiDB-lite"/>
    </source>
</evidence>
<feature type="transmembrane region" description="Helical" evidence="2">
    <location>
        <begin position="344"/>
        <end position="366"/>
    </location>
</feature>
<evidence type="ECO:0000313" key="5">
    <source>
        <dbReference type="Proteomes" id="UP000261032"/>
    </source>
</evidence>
<feature type="domain" description="DUF8208" evidence="3">
    <location>
        <begin position="48"/>
        <end position="373"/>
    </location>
</feature>
<feature type="region of interest" description="Disordered" evidence="1">
    <location>
        <begin position="438"/>
        <end position="486"/>
    </location>
</feature>
<feature type="transmembrane region" description="Helical" evidence="2">
    <location>
        <begin position="131"/>
        <end position="151"/>
    </location>
</feature>
<feature type="transmembrane region" description="Helical" evidence="2">
    <location>
        <begin position="314"/>
        <end position="332"/>
    </location>
</feature>
<feature type="transmembrane region" description="Helical" evidence="2">
    <location>
        <begin position="255"/>
        <end position="276"/>
    </location>
</feature>